<gene>
    <name evidence="7" type="ORF">PTSG_12238</name>
</gene>
<keyword evidence="2" id="KW-0132">Cell division</keyword>
<dbReference type="RefSeq" id="XP_004994310.1">
    <property type="nucleotide sequence ID" value="XM_004994253.1"/>
</dbReference>
<dbReference type="InterPro" id="IPR049255">
    <property type="entry name" value="Apc1_N"/>
</dbReference>
<feature type="compositionally biased region" description="Polar residues" evidence="5">
    <location>
        <begin position="177"/>
        <end position="188"/>
    </location>
</feature>
<feature type="region of interest" description="Disordered" evidence="5">
    <location>
        <begin position="1"/>
        <end position="32"/>
    </location>
</feature>
<evidence type="ECO:0000256" key="3">
    <source>
        <dbReference type="ARBA" id="ARBA00022776"/>
    </source>
</evidence>
<dbReference type="Gene3D" id="1.25.10.10">
    <property type="entry name" value="Leucine-rich Repeat Variant"/>
    <property type="match status" value="2"/>
</dbReference>
<feature type="region of interest" description="Disordered" evidence="5">
    <location>
        <begin position="982"/>
        <end position="1018"/>
    </location>
</feature>
<feature type="compositionally biased region" description="Low complexity" evidence="5">
    <location>
        <begin position="982"/>
        <end position="992"/>
    </location>
</feature>
<dbReference type="GeneID" id="16074888"/>
<feature type="compositionally biased region" description="Basic and acidic residues" evidence="5">
    <location>
        <begin position="739"/>
        <end position="754"/>
    </location>
</feature>
<dbReference type="InterPro" id="IPR011989">
    <property type="entry name" value="ARM-like"/>
</dbReference>
<feature type="region of interest" description="Disordered" evidence="5">
    <location>
        <begin position="553"/>
        <end position="588"/>
    </location>
</feature>
<dbReference type="eggNOG" id="KOG1858">
    <property type="taxonomic scope" value="Eukaryota"/>
</dbReference>
<dbReference type="InParanoid" id="F2U976"/>
<feature type="compositionally biased region" description="Low complexity" evidence="5">
    <location>
        <begin position="419"/>
        <end position="428"/>
    </location>
</feature>
<evidence type="ECO:0000259" key="6">
    <source>
        <dbReference type="Pfam" id="PF12859"/>
    </source>
</evidence>
<feature type="compositionally biased region" description="Low complexity" evidence="5">
    <location>
        <begin position="722"/>
        <end position="736"/>
    </location>
</feature>
<keyword evidence="4" id="KW-0131">Cell cycle</keyword>
<evidence type="ECO:0000313" key="8">
    <source>
        <dbReference type="Proteomes" id="UP000007799"/>
    </source>
</evidence>
<comment type="similarity">
    <text evidence="1">Belongs to the APC1 family.</text>
</comment>
<dbReference type="GO" id="GO:0070979">
    <property type="term" value="P:protein K11-linked ubiquitination"/>
    <property type="evidence" value="ECO:0007669"/>
    <property type="project" value="TreeGrafter"/>
</dbReference>
<dbReference type="GO" id="GO:0005680">
    <property type="term" value="C:anaphase-promoting complex"/>
    <property type="evidence" value="ECO:0007669"/>
    <property type="project" value="InterPro"/>
</dbReference>
<evidence type="ECO:0000256" key="2">
    <source>
        <dbReference type="ARBA" id="ARBA00022618"/>
    </source>
</evidence>
<dbReference type="Pfam" id="PF12859">
    <property type="entry name" value="ANAPC1"/>
    <property type="match status" value="1"/>
</dbReference>
<dbReference type="PANTHER" id="PTHR12827:SF3">
    <property type="entry name" value="ANAPHASE-PROMOTING COMPLEX SUBUNIT 1"/>
    <property type="match status" value="1"/>
</dbReference>
<dbReference type="GO" id="GO:0060090">
    <property type="term" value="F:molecular adaptor activity"/>
    <property type="evidence" value="ECO:0007669"/>
    <property type="project" value="TreeGrafter"/>
</dbReference>
<dbReference type="GO" id="GO:0051301">
    <property type="term" value="P:cell division"/>
    <property type="evidence" value="ECO:0007669"/>
    <property type="project" value="UniProtKB-KW"/>
</dbReference>
<evidence type="ECO:0000256" key="5">
    <source>
        <dbReference type="SAM" id="MobiDB-lite"/>
    </source>
</evidence>
<feature type="region of interest" description="Disordered" evidence="5">
    <location>
        <begin position="1974"/>
        <end position="2003"/>
    </location>
</feature>
<evidence type="ECO:0000256" key="4">
    <source>
        <dbReference type="ARBA" id="ARBA00023306"/>
    </source>
</evidence>
<keyword evidence="3" id="KW-0498">Mitosis</keyword>
<keyword evidence="8" id="KW-1185">Reference proteome</keyword>
<dbReference type="InterPro" id="IPR024990">
    <property type="entry name" value="Apc1"/>
</dbReference>
<dbReference type="GO" id="GO:0007091">
    <property type="term" value="P:metaphase/anaphase transition of mitotic cell cycle"/>
    <property type="evidence" value="ECO:0007669"/>
    <property type="project" value="TreeGrafter"/>
</dbReference>
<evidence type="ECO:0000256" key="1">
    <source>
        <dbReference type="ARBA" id="ARBA00010547"/>
    </source>
</evidence>
<organism evidence="8">
    <name type="scientific">Salpingoeca rosetta (strain ATCC 50818 / BSB-021)</name>
    <dbReference type="NCBI Taxonomy" id="946362"/>
    <lineage>
        <taxon>Eukaryota</taxon>
        <taxon>Choanoflagellata</taxon>
        <taxon>Craspedida</taxon>
        <taxon>Salpingoecidae</taxon>
        <taxon>Salpingoeca</taxon>
    </lineage>
</organism>
<dbReference type="KEGG" id="sre:PTSG_12238"/>
<proteinExistence type="inferred from homology"/>
<evidence type="ECO:0000313" key="7">
    <source>
        <dbReference type="EMBL" id="EGD73279.1"/>
    </source>
</evidence>
<name>F2U976_SALR5</name>
<feature type="compositionally biased region" description="Low complexity" evidence="5">
    <location>
        <begin position="451"/>
        <end position="472"/>
    </location>
</feature>
<dbReference type="STRING" id="946362.F2U976"/>
<dbReference type="Proteomes" id="UP000007799">
    <property type="component" value="Unassembled WGS sequence"/>
</dbReference>
<feature type="region of interest" description="Disordered" evidence="5">
    <location>
        <begin position="152"/>
        <end position="188"/>
    </location>
</feature>
<dbReference type="EMBL" id="GL832965">
    <property type="protein sequence ID" value="EGD73279.1"/>
    <property type="molecule type" value="Genomic_DNA"/>
</dbReference>
<feature type="compositionally biased region" description="Basic and acidic residues" evidence="5">
    <location>
        <begin position="1219"/>
        <end position="1229"/>
    </location>
</feature>
<dbReference type="PANTHER" id="PTHR12827">
    <property type="entry name" value="MEIOTIC CHECKPOINT REGULATOR TSG24 FAMILY MEMBER"/>
    <property type="match status" value="1"/>
</dbReference>
<feature type="compositionally biased region" description="Low complexity" evidence="5">
    <location>
        <begin position="567"/>
        <end position="577"/>
    </location>
</feature>
<feature type="region of interest" description="Disordered" evidence="5">
    <location>
        <begin position="406"/>
        <end position="472"/>
    </location>
</feature>
<feature type="domain" description="Anaphase-promoting complex subunit 1 N-terminal" evidence="6">
    <location>
        <begin position="138"/>
        <end position="244"/>
    </location>
</feature>
<accession>F2U976</accession>
<sequence>MRLVGRRVHAGVQHQQQQAGLSQQQQQQQVHEGDVFEVQDDDHPSFGFSLTGASHSKEWSLVTDDSGSGREASTRCTRFAFSSSTASVAACGGMETRVLVKGCSVVVERFQASTCDGARTATTQDAGHSQSPEAVQFRSYTLETEPIDVLWATFPTDPNSSENGGSDGDSGTDDAPANTTLFTDPTSTAPAKRQSRAWLVECLCVVELSHILVVAATGDVFTVRLPFAVQSVHAFSTGLLITRKPLLGMSEADLSFSTLQAHDDSLVSDDGRPVLYTLSHPLEELRPLLIRDCLSAVRRRASPDNNEVELAYRGGIRPLAIFTLDSGDTDHVAADDTAHQTEDVLMVYDAVAGCVRMASLQQRDDTHRFQQLLAAAVTSAEPRIRIRTPYNARSASAISLGANTSTMSARAPLPPAPAAAPAATTRGSGQRGRRSLPHNMAGLATASTPLNSSNTANDNTATATISNSNSNISASGMVPPFSQPRPHHRHAPPQLPSHHLHHHNASFERSFLSTIMPPATTTAATATAAANTSTDTPVRRRSTTFVLTTPTSEGYRRAASATPTTWQQHHSQQQLHSTPGDAGSASRGYRLSRSLTATPTPARIGHAAVLATPRTAAAINSGMSPMDLDKLYPRHTLELQCCVMTHTPLPHGVPSNVFLTGQPGHGMCATLCYDQSSHVTMLSVLPPCMQRDAGANGGVRGVHIPRELAGRWICASAPNGGASPPTCTTPSTAVAAQQQDERRAKGKAGGEELKSSGADQGAGDNTAQKMGKSHHGARVLNARAAFPISFVSPPPPPSAATARRAVQGDVLVHTLDGGLDVYVDRKRVGALALCTGDNSQGPLRVASISHVTTSRFSATTPTGETYRFSGAFETLDERSQHMVRSMHTLCTLGTAAQHGQSGGGDVDGVDGVSDELLPLVRVFAGTFPEFVQLLLAERNASGWTAVCDALLLFVGHAPAIEEVGDGGEEEEEEIVLPVDPSTAAAAATATATHSRHGDDEEEEEEEEKQKHGWDDDGGATMDWDAALAGLSFADVMMSDGKTAAVDVASASPAARQRVRKLVPICVERAIGVMHVLHSLFLESQLSSSTQHAAVHYGTILIRLAASIGWRHAMAFYALRCPALMPELRSAQREFSAFVNQAPRTASFAHPAGFSPRRLFCALEWSSSLLPEDTSPSPPMSVFASITPRLHAVLAALSKLQRTHAPVVAEGKTATVGHDSGSRDGHRGVDDGDGGDDGQEATTVAMGRKRAAFVRRAQAVIETLARHGVTEDILLDLQPGLRFPLQLCLQACVTQPPELWSPEAYNLVQRDDLALQNKRMPCLEEDTEHASLPALAAMYPRDAEVAGGSVKSSKLQPNTLLSDLRFPCDRRVQEACRLLDSSVVCTVHMTQEMGTSDHDFLVEQKRRLLFLSNRTFALAVGRGMLTLASLRPIPTQAIEILPLVLSGQFPAQKTTLAPDFSEVESTHMHWPHFHNGVAAGLQLAPPPLVHVGASWIPHHEVACASSMEEYAGFLFGLGLQGHLPSLSNHDVSKYLNDGHELVCIALLLGMAAARPGTMDTRTSKMLAIHLEDFLPPTSHGEEVTAKITINTQTAALVGMGLLYRGTCHRRIAEVMLAVMGRPPCVGLAGPLDRESFALGAGFALGLIVLGKGGHAIGLEDLALEDVLYHYIKGARKRSPDTSQTGERVLENDMINTHVTAPAAVVALGLMYMKTNNEAVAARLALPDTQFLLDTVRPDVLLLLVMSRSLILWDDIEPTREWIDSQCPPVVQRYAIENRDVHRVDEDVLETARQAQVFILAGACLALGLRFAGTAHQGAVDAIMSVVELYRKKIPPLEARRINPINVATCLHTALLAASMVMAGTGYIPVLRIIRALRTESAVKTSYGHHMAMHMAAGLLFLGGGTMTLSRSNEAIAALLMAFFPKFPLHTADNQYHLQALRHLHAMAAVPRMLAAKEVGSKALVHVPVVVKIAHDADDDGDDGSSANPSRRGVGAKANDAGGGSGGVSTLHLVTPCLLPTSLDRIISIETVGHRYFQNTIRPMTNGLQRRVLMRHMTLHVKLRPGRVPYRANTLLVEDLVRQCERALGVTTPKTIRPVTTSGDFSAILSSEQHATSEITDQELAVVHTREAASARNDVTATFLPQAHDPPLPLHVACFGRPDCSEPFINLIAAEQQHAIGVPATLAFLHRTSLAAGEWLTSGCCSAAVADDFEQLSAVLAHTQEMAALTAVTGASDGGGGVLSLSPQIQGMLVAVRDDICTRLARRICSASRGDGGVWKQLPSAVRTCVFGDDLEVDELSALDAAVLNAARAVLALLSLRHGSLRHLDRIALQSLKPRIDTQAPKTDDSSGGLGGVDGADVDVETLVLLADAHPSASIAQLQTLAAILVL</sequence>
<protein>
    <recommendedName>
        <fullName evidence="6">Anaphase-promoting complex subunit 1 N-terminal domain-containing protein</fullName>
    </recommendedName>
</protein>
<reference evidence="7" key="1">
    <citation type="submission" date="2009-08" db="EMBL/GenBank/DDBJ databases">
        <title>Annotation of Salpingoeca rosetta.</title>
        <authorList>
            <consortium name="The Broad Institute Genome Sequencing Platform"/>
            <person name="Russ C."/>
            <person name="Cuomo C."/>
            <person name="Burger G."/>
            <person name="Gray M.W."/>
            <person name="Holland P.W.H."/>
            <person name="King N."/>
            <person name="Lang F.B.F."/>
            <person name="Roger A.J."/>
            <person name="Ruiz-Trillo I."/>
            <person name="Young S.K."/>
            <person name="Zeng Q."/>
            <person name="Gargeya S."/>
            <person name="Alvarado L."/>
            <person name="Berlin A."/>
            <person name="Chapman S.B."/>
            <person name="Chen Z."/>
            <person name="Freedman E."/>
            <person name="Gellesch M."/>
            <person name="Goldberg J."/>
            <person name="Griggs A."/>
            <person name="Gujja S."/>
            <person name="Heilman E."/>
            <person name="Heiman D."/>
            <person name="Howarth C."/>
            <person name="Mehta T."/>
            <person name="Neiman D."/>
            <person name="Pearson M."/>
            <person name="Roberts A."/>
            <person name="Saif S."/>
            <person name="Shea T."/>
            <person name="Shenoy N."/>
            <person name="Sisk P."/>
            <person name="Stolte C."/>
            <person name="Sykes S."/>
            <person name="White J."/>
            <person name="Yandava C."/>
            <person name="Haas B."/>
            <person name="Nusbaum C."/>
            <person name="Birren B."/>
        </authorList>
    </citation>
    <scope>NUCLEOTIDE SEQUENCE [LARGE SCALE GENOMIC DNA]</scope>
    <source>
        <strain evidence="7">ATCC 50818</strain>
    </source>
</reference>
<feature type="region of interest" description="Disordered" evidence="5">
    <location>
        <begin position="1212"/>
        <end position="1240"/>
    </location>
</feature>
<feature type="region of interest" description="Disordered" evidence="5">
    <location>
        <begin position="721"/>
        <end position="775"/>
    </location>
</feature>
<dbReference type="OrthoDB" id="26401at2759"/>
<dbReference type="GO" id="GO:0031145">
    <property type="term" value="P:anaphase-promoting complex-dependent catabolic process"/>
    <property type="evidence" value="ECO:0007669"/>
    <property type="project" value="TreeGrafter"/>
</dbReference>
<feature type="compositionally biased region" description="Low complexity" evidence="5">
    <location>
        <begin position="13"/>
        <end position="29"/>
    </location>
</feature>